<dbReference type="Pfam" id="PF07776">
    <property type="entry name" value="zf-AD"/>
    <property type="match status" value="1"/>
</dbReference>
<dbReference type="GO" id="GO:0005634">
    <property type="term" value="C:nucleus"/>
    <property type="evidence" value="ECO:0007669"/>
    <property type="project" value="InterPro"/>
</dbReference>
<keyword evidence="5" id="KW-1185">Reference proteome</keyword>
<feature type="binding site" evidence="2">
    <location>
        <position position="23"/>
    </location>
    <ligand>
        <name>Zn(2+)</name>
        <dbReference type="ChEBI" id="CHEBI:29105"/>
    </ligand>
</feature>
<dbReference type="OrthoDB" id="7838207at2759"/>
<gene>
    <name evidence="6" type="primary">LOC111603096</name>
</gene>
<evidence type="ECO:0000313" key="5">
    <source>
        <dbReference type="Proteomes" id="UP000504633"/>
    </source>
</evidence>
<dbReference type="GO" id="GO:0008270">
    <property type="term" value="F:zinc ion binding"/>
    <property type="evidence" value="ECO:0007669"/>
    <property type="project" value="UniProtKB-UniRule"/>
</dbReference>
<reference evidence="6" key="1">
    <citation type="submission" date="2025-08" db="UniProtKB">
        <authorList>
            <consortium name="RefSeq"/>
        </authorList>
    </citation>
    <scope>IDENTIFICATION</scope>
    <source>
        <strain evidence="6">15085-1641.00</strain>
        <tissue evidence="6">Whole body</tissue>
    </source>
</reference>
<dbReference type="PROSITE" id="PS50157">
    <property type="entry name" value="ZINC_FINGER_C2H2_2"/>
    <property type="match status" value="1"/>
</dbReference>
<dbReference type="AlphaFoldDB" id="A0A6J1MGY4"/>
<evidence type="ECO:0000259" key="3">
    <source>
        <dbReference type="PROSITE" id="PS50157"/>
    </source>
</evidence>
<dbReference type="PROSITE" id="PS51915">
    <property type="entry name" value="ZAD"/>
    <property type="match status" value="1"/>
</dbReference>
<feature type="domain" description="C2H2-type" evidence="3">
    <location>
        <begin position="197"/>
        <end position="225"/>
    </location>
</feature>
<feature type="binding site" evidence="2">
    <location>
        <position position="78"/>
    </location>
    <ligand>
        <name>Zn(2+)</name>
        <dbReference type="ChEBI" id="CHEBI:29105"/>
    </ligand>
</feature>
<dbReference type="RefSeq" id="XP_023176324.1">
    <property type="nucleotide sequence ID" value="XM_023320556.2"/>
</dbReference>
<name>A0A6J1MGY4_DROHY</name>
<evidence type="ECO:0000313" key="6">
    <source>
        <dbReference type="RefSeq" id="XP_023176324.1"/>
    </source>
</evidence>
<keyword evidence="2" id="KW-0479">Metal-binding</keyword>
<dbReference type="CTD" id="53580"/>
<dbReference type="KEGG" id="dhe:111603096"/>
<evidence type="ECO:0000256" key="1">
    <source>
        <dbReference type="PROSITE-ProRule" id="PRU00042"/>
    </source>
</evidence>
<dbReference type="InterPro" id="IPR013087">
    <property type="entry name" value="Znf_C2H2_type"/>
</dbReference>
<dbReference type="SUPFAM" id="SSF57716">
    <property type="entry name" value="Glucocorticoid receptor-like (DNA-binding domain)"/>
    <property type="match status" value="1"/>
</dbReference>
<keyword evidence="1" id="KW-0863">Zinc-finger</keyword>
<dbReference type="InterPro" id="IPR012934">
    <property type="entry name" value="Znf_AD"/>
</dbReference>
<feature type="binding site" evidence="2">
    <location>
        <position position="81"/>
    </location>
    <ligand>
        <name>Zn(2+)</name>
        <dbReference type="ChEBI" id="CHEBI:29105"/>
    </ligand>
</feature>
<evidence type="ECO:0000259" key="4">
    <source>
        <dbReference type="PROSITE" id="PS51915"/>
    </source>
</evidence>
<dbReference type="Proteomes" id="UP000504633">
    <property type="component" value="Unplaced"/>
</dbReference>
<dbReference type="SMART" id="SM00868">
    <property type="entry name" value="zf-AD"/>
    <property type="match status" value="1"/>
</dbReference>
<evidence type="ECO:0000256" key="2">
    <source>
        <dbReference type="PROSITE-ProRule" id="PRU01263"/>
    </source>
</evidence>
<organism evidence="5 6">
    <name type="scientific">Drosophila hydei</name>
    <name type="common">Fruit fly</name>
    <dbReference type="NCBI Taxonomy" id="7224"/>
    <lineage>
        <taxon>Eukaryota</taxon>
        <taxon>Metazoa</taxon>
        <taxon>Ecdysozoa</taxon>
        <taxon>Arthropoda</taxon>
        <taxon>Hexapoda</taxon>
        <taxon>Insecta</taxon>
        <taxon>Pterygota</taxon>
        <taxon>Neoptera</taxon>
        <taxon>Endopterygota</taxon>
        <taxon>Diptera</taxon>
        <taxon>Brachycera</taxon>
        <taxon>Muscomorpha</taxon>
        <taxon>Ephydroidea</taxon>
        <taxon>Drosophilidae</taxon>
        <taxon>Drosophila</taxon>
    </lineage>
</organism>
<dbReference type="OMA" id="ICRVCIK"/>
<feature type="binding site" evidence="2">
    <location>
        <position position="26"/>
    </location>
    <ligand>
        <name>Zn(2+)</name>
        <dbReference type="ChEBI" id="CHEBI:29105"/>
    </ligand>
</feature>
<dbReference type="PROSITE" id="PS00028">
    <property type="entry name" value="ZINC_FINGER_C2H2_1"/>
    <property type="match status" value="1"/>
</dbReference>
<accession>A0A6J1MGY4</accession>
<dbReference type="Gene3D" id="3.40.1800.20">
    <property type="match status" value="1"/>
</dbReference>
<dbReference type="GeneID" id="111603096"/>
<keyword evidence="2" id="KW-0862">Zinc</keyword>
<proteinExistence type="predicted"/>
<sequence>MLFPCYTDCKTLTFAMDIFENICRTCGNDCLDAMNIFEDNITALEKSIPISEILSTCLPTSASLPVVSKDDDYPKQICRVCIKKLIMIYEFNNKWITANNEFTVALKFEQRRNRSRLSQSVPLAPDDQIPLKCTVQAIEANVEPIAPANATGIKAETIVFKHEPHEGTEIGTLIDEAELNHGLTAKTNSEIASTINYQCALCDECYHTLAAYQKHHKVSHRNSQFLYYTPGQ</sequence>
<feature type="domain" description="ZAD" evidence="4">
    <location>
        <begin position="21"/>
        <end position="105"/>
    </location>
</feature>
<protein>
    <submittedName>
        <fullName evidence="6">Uncharacterized protein LOC111603096</fullName>
    </submittedName>
</protein>